<evidence type="ECO:0000256" key="1">
    <source>
        <dbReference type="SAM" id="MobiDB-lite"/>
    </source>
</evidence>
<evidence type="ECO:0000313" key="3">
    <source>
        <dbReference type="EMBL" id="SUB17425.1"/>
    </source>
</evidence>
<dbReference type="InterPro" id="IPR014030">
    <property type="entry name" value="Ketoacyl_synth_N"/>
</dbReference>
<dbReference type="Proteomes" id="UP000254640">
    <property type="component" value="Unassembled WGS sequence"/>
</dbReference>
<dbReference type="GO" id="GO:0016746">
    <property type="term" value="F:acyltransferase activity"/>
    <property type="evidence" value="ECO:0007669"/>
    <property type="project" value="InterPro"/>
</dbReference>
<evidence type="ECO:0000259" key="2">
    <source>
        <dbReference type="Pfam" id="PF00109"/>
    </source>
</evidence>
<keyword evidence="4" id="KW-1185">Reference proteome</keyword>
<organism evidence="3 4">
    <name type="scientific">Enterobacter agglomerans</name>
    <name type="common">Erwinia herbicola</name>
    <name type="synonym">Pantoea agglomerans</name>
    <dbReference type="NCBI Taxonomy" id="549"/>
    <lineage>
        <taxon>Bacteria</taxon>
        <taxon>Pseudomonadati</taxon>
        <taxon>Pseudomonadota</taxon>
        <taxon>Gammaproteobacteria</taxon>
        <taxon>Enterobacterales</taxon>
        <taxon>Erwiniaceae</taxon>
        <taxon>Pantoea</taxon>
        <taxon>Pantoea agglomerans group</taxon>
    </lineage>
</organism>
<proteinExistence type="predicted"/>
<name>A0A379AHQ3_ENTAG</name>
<reference evidence="3 4" key="1">
    <citation type="submission" date="2018-06" db="EMBL/GenBank/DDBJ databases">
        <authorList>
            <consortium name="Pathogen Informatics"/>
            <person name="Doyle S."/>
        </authorList>
    </citation>
    <scope>NUCLEOTIDE SEQUENCE [LARGE SCALE GENOMIC DNA]</scope>
    <source>
        <strain evidence="3 4">NCTC9381</strain>
    </source>
</reference>
<gene>
    <name evidence="3" type="ORF">NCTC9381_03348</name>
</gene>
<protein>
    <submittedName>
        <fullName evidence="3">3-oxoacyl-(Acyl carrier protein) synthase II</fullName>
    </submittedName>
</protein>
<feature type="region of interest" description="Disordered" evidence="1">
    <location>
        <begin position="68"/>
        <end position="91"/>
    </location>
</feature>
<feature type="domain" description="Beta-ketoacyl synthase-like N-terminal" evidence="2">
    <location>
        <begin position="4"/>
        <end position="43"/>
    </location>
</feature>
<dbReference type="SUPFAM" id="SSF53901">
    <property type="entry name" value="Thiolase-like"/>
    <property type="match status" value="1"/>
</dbReference>
<sequence length="91" mass="9778">MIQRVVVTGMGGVTAFGESWAEVSARIRAGRNAVRFMPEWQIYDGLHTLLGAPVDDFVLPAHYTPQAHPRHGPRFAAGNARDRAGADPGGP</sequence>
<accession>A0A379AHQ3</accession>
<dbReference type="Pfam" id="PF00109">
    <property type="entry name" value="ketoacyl-synt"/>
    <property type="match status" value="1"/>
</dbReference>
<evidence type="ECO:0000313" key="4">
    <source>
        <dbReference type="Proteomes" id="UP000254640"/>
    </source>
</evidence>
<dbReference type="EMBL" id="UGSO01000001">
    <property type="protein sequence ID" value="SUB17425.1"/>
    <property type="molecule type" value="Genomic_DNA"/>
</dbReference>
<dbReference type="InterPro" id="IPR016039">
    <property type="entry name" value="Thiolase-like"/>
</dbReference>
<dbReference type="Gene3D" id="3.40.47.10">
    <property type="match status" value="1"/>
</dbReference>
<dbReference type="AlphaFoldDB" id="A0A379AHQ3"/>